<sequence length="161" mass="17485">MDDASGERGWGLPLAAHCRCGQVAMTVSAPPILTTACHCRGCQRMTGGAYSLSVAIPVNGFQVSGAEPVRGGLKEGPLRHMFCPHCLSWIYTDLTEMGFMNMRAPMLDDPSWVLPFVETQTAERLPGVQTGATISFERFPDMDIWPAIAKRFASEGPRPVS</sequence>
<dbReference type="EMBL" id="JAUSUL010000003">
    <property type="protein sequence ID" value="MDQ0316802.1"/>
    <property type="molecule type" value="Genomic_DNA"/>
</dbReference>
<evidence type="ECO:0000256" key="2">
    <source>
        <dbReference type="ARBA" id="ARBA00022723"/>
    </source>
</evidence>
<evidence type="ECO:0000256" key="3">
    <source>
        <dbReference type="ARBA" id="ARBA00022833"/>
    </source>
</evidence>
<dbReference type="GO" id="GO:0016846">
    <property type="term" value="F:carbon-sulfur lyase activity"/>
    <property type="evidence" value="ECO:0007669"/>
    <property type="project" value="InterPro"/>
</dbReference>
<dbReference type="RefSeq" id="WP_306886678.1">
    <property type="nucleotide sequence ID" value="NZ_JAUSUL010000003.1"/>
</dbReference>
<feature type="domain" description="CENP-V/GFA" evidence="5">
    <location>
        <begin position="14"/>
        <end position="113"/>
    </location>
</feature>
<dbReference type="GO" id="GO:0046872">
    <property type="term" value="F:metal ion binding"/>
    <property type="evidence" value="ECO:0007669"/>
    <property type="project" value="UniProtKB-KW"/>
</dbReference>
<keyword evidence="2" id="KW-0479">Metal-binding</keyword>
<evidence type="ECO:0000256" key="4">
    <source>
        <dbReference type="ARBA" id="ARBA00023239"/>
    </source>
</evidence>
<dbReference type="InterPro" id="IPR011057">
    <property type="entry name" value="Mss4-like_sf"/>
</dbReference>
<accession>A0AAE3VR42</accession>
<comment type="caution">
    <text evidence="6">The sequence shown here is derived from an EMBL/GenBank/DDBJ whole genome shotgun (WGS) entry which is preliminary data.</text>
</comment>
<keyword evidence="4" id="KW-0456">Lyase</keyword>
<comment type="similarity">
    <text evidence="1">Belongs to the Gfa family.</text>
</comment>
<evidence type="ECO:0000313" key="6">
    <source>
        <dbReference type="EMBL" id="MDQ0316802.1"/>
    </source>
</evidence>
<dbReference type="PROSITE" id="PS51891">
    <property type="entry name" value="CENP_V_GFA"/>
    <property type="match status" value="1"/>
</dbReference>
<dbReference type="AlphaFoldDB" id="A0AAE3VR42"/>
<dbReference type="Gene3D" id="3.90.1590.10">
    <property type="entry name" value="glutathione-dependent formaldehyde- activating enzyme (gfa)"/>
    <property type="match status" value="1"/>
</dbReference>
<evidence type="ECO:0000313" key="7">
    <source>
        <dbReference type="Proteomes" id="UP001229244"/>
    </source>
</evidence>
<dbReference type="SUPFAM" id="SSF51316">
    <property type="entry name" value="Mss4-like"/>
    <property type="match status" value="1"/>
</dbReference>
<evidence type="ECO:0000256" key="1">
    <source>
        <dbReference type="ARBA" id="ARBA00005495"/>
    </source>
</evidence>
<dbReference type="Pfam" id="PF04828">
    <property type="entry name" value="GFA"/>
    <property type="match status" value="1"/>
</dbReference>
<keyword evidence="7" id="KW-1185">Reference proteome</keyword>
<gene>
    <name evidence="6" type="ORF">J2S73_003278</name>
</gene>
<name>A0AAE3VR42_9HYPH</name>
<organism evidence="6 7">
    <name type="scientific">Amorphus orientalis</name>
    <dbReference type="NCBI Taxonomy" id="649198"/>
    <lineage>
        <taxon>Bacteria</taxon>
        <taxon>Pseudomonadati</taxon>
        <taxon>Pseudomonadota</taxon>
        <taxon>Alphaproteobacteria</taxon>
        <taxon>Hyphomicrobiales</taxon>
        <taxon>Amorphaceae</taxon>
        <taxon>Amorphus</taxon>
    </lineage>
</organism>
<protein>
    <recommendedName>
        <fullName evidence="5">CENP-V/GFA domain-containing protein</fullName>
    </recommendedName>
</protein>
<reference evidence="6" key="1">
    <citation type="submission" date="2023-07" db="EMBL/GenBank/DDBJ databases">
        <title>Genomic Encyclopedia of Type Strains, Phase IV (KMG-IV): sequencing the most valuable type-strain genomes for metagenomic binning, comparative biology and taxonomic classification.</title>
        <authorList>
            <person name="Goeker M."/>
        </authorList>
    </citation>
    <scope>NUCLEOTIDE SEQUENCE</scope>
    <source>
        <strain evidence="6">DSM 21202</strain>
    </source>
</reference>
<dbReference type="PANTHER" id="PTHR33337">
    <property type="entry name" value="GFA DOMAIN-CONTAINING PROTEIN"/>
    <property type="match status" value="1"/>
</dbReference>
<evidence type="ECO:0000259" key="5">
    <source>
        <dbReference type="PROSITE" id="PS51891"/>
    </source>
</evidence>
<proteinExistence type="inferred from homology"/>
<dbReference type="InterPro" id="IPR006913">
    <property type="entry name" value="CENP-V/GFA"/>
</dbReference>
<keyword evidence="3" id="KW-0862">Zinc</keyword>
<dbReference type="Proteomes" id="UP001229244">
    <property type="component" value="Unassembled WGS sequence"/>
</dbReference>
<dbReference type="PANTHER" id="PTHR33337:SF40">
    <property type="entry name" value="CENP-V_GFA DOMAIN-CONTAINING PROTEIN-RELATED"/>
    <property type="match status" value="1"/>
</dbReference>